<evidence type="ECO:0000256" key="6">
    <source>
        <dbReference type="ARBA" id="ARBA00023136"/>
    </source>
</evidence>
<keyword evidence="11" id="KW-1185">Reference proteome</keyword>
<name>A0A0A8L246_9SACH</name>
<keyword evidence="5 9" id="KW-1133">Transmembrane helix</keyword>
<feature type="transmembrane region" description="Helical" evidence="9">
    <location>
        <begin position="49"/>
        <end position="68"/>
    </location>
</feature>
<feature type="transmembrane region" description="Helical" evidence="9">
    <location>
        <begin position="74"/>
        <end position="92"/>
    </location>
</feature>
<feature type="transmembrane region" description="Helical" evidence="9">
    <location>
        <begin position="176"/>
        <end position="198"/>
    </location>
</feature>
<dbReference type="OrthoDB" id="409792at2759"/>
<sequence>MEFISVLMVQLLASGGSIVFGQTVAKNLLNHFSSHHAQLQKVLKICGKLMRYACIPIVVSQLVLAIVFDGSSRLWTVCALFGIVGAIIRFELAKRFNNGKYGWFPWGTFVANVSSTTIASVFFLLKYGLKDGQLLVTNKEASSMLQYLTLGFCGSLSTLSTFVYEGYNMPIIHASLYYFSSIAICFCISILIVGTYAWTHGILPTERLISV</sequence>
<evidence type="ECO:0000313" key="11">
    <source>
        <dbReference type="Proteomes" id="UP000031516"/>
    </source>
</evidence>
<gene>
    <name evidence="10" type="ORF">KLDO_g626</name>
</gene>
<comment type="subcellular location">
    <subcellularLocation>
        <location evidence="2">Cell membrane</location>
        <topology evidence="2">Multi-pass membrane protein</topology>
    </subcellularLocation>
</comment>
<evidence type="ECO:0000256" key="1">
    <source>
        <dbReference type="ARBA" id="ARBA00002598"/>
    </source>
</evidence>
<dbReference type="PANTHER" id="PTHR28259:SF1">
    <property type="entry name" value="FLUORIDE EXPORT PROTEIN 1-RELATED"/>
    <property type="match status" value="1"/>
</dbReference>
<evidence type="ECO:0000256" key="4">
    <source>
        <dbReference type="ARBA" id="ARBA00022692"/>
    </source>
</evidence>
<dbReference type="Proteomes" id="UP000031516">
    <property type="component" value="Unassembled WGS sequence"/>
</dbReference>
<evidence type="ECO:0000313" key="10">
    <source>
        <dbReference type="EMBL" id="CDO92306.1"/>
    </source>
</evidence>
<protein>
    <submittedName>
        <fullName evidence="10">WGS project CCBQ000000000 data, contig 00016</fullName>
    </submittedName>
</protein>
<comment type="similarity">
    <text evidence="7">Belongs to the fluoride channel Fluc/FEX (TC 1.A.43) family.</text>
</comment>
<evidence type="ECO:0000256" key="2">
    <source>
        <dbReference type="ARBA" id="ARBA00004651"/>
    </source>
</evidence>
<dbReference type="GO" id="GO:1903425">
    <property type="term" value="F:fluoride transmembrane transporter activity"/>
    <property type="evidence" value="ECO:0007669"/>
    <property type="project" value="TreeGrafter"/>
</dbReference>
<organism evidence="10 11">
    <name type="scientific">Kluyveromyces dobzhanskii CBS 2104</name>
    <dbReference type="NCBI Taxonomy" id="1427455"/>
    <lineage>
        <taxon>Eukaryota</taxon>
        <taxon>Fungi</taxon>
        <taxon>Dikarya</taxon>
        <taxon>Ascomycota</taxon>
        <taxon>Saccharomycotina</taxon>
        <taxon>Saccharomycetes</taxon>
        <taxon>Saccharomycetales</taxon>
        <taxon>Saccharomycetaceae</taxon>
        <taxon>Kluyveromyces</taxon>
    </lineage>
</organism>
<proteinExistence type="inferred from homology"/>
<feature type="transmembrane region" description="Helical" evidence="9">
    <location>
        <begin position="104"/>
        <end position="125"/>
    </location>
</feature>
<comment type="function">
    <text evidence="1">Fluoride channel required for the rapid expulsion of cytoplasmic fluoride.</text>
</comment>
<dbReference type="PANTHER" id="PTHR28259">
    <property type="entry name" value="FLUORIDE EXPORT PROTEIN 1-RELATED"/>
    <property type="match status" value="1"/>
</dbReference>
<dbReference type="EMBL" id="CCBQ010000012">
    <property type="protein sequence ID" value="CDO92306.1"/>
    <property type="molecule type" value="Genomic_DNA"/>
</dbReference>
<comment type="catalytic activity">
    <reaction evidence="8">
        <text>fluoride(in) = fluoride(out)</text>
        <dbReference type="Rhea" id="RHEA:76159"/>
        <dbReference type="ChEBI" id="CHEBI:17051"/>
    </reaction>
    <physiologicalReaction direction="left-to-right" evidence="8">
        <dbReference type="Rhea" id="RHEA:76160"/>
    </physiologicalReaction>
</comment>
<evidence type="ECO:0000256" key="7">
    <source>
        <dbReference type="ARBA" id="ARBA00035120"/>
    </source>
</evidence>
<keyword evidence="3" id="KW-1003">Cell membrane</keyword>
<dbReference type="Pfam" id="PF02537">
    <property type="entry name" value="CRCB"/>
    <property type="match status" value="1"/>
</dbReference>
<keyword evidence="4 9" id="KW-0812">Transmembrane</keyword>
<keyword evidence="6 9" id="KW-0472">Membrane</keyword>
<feature type="transmembrane region" description="Helical" evidence="9">
    <location>
        <begin position="145"/>
        <end position="164"/>
    </location>
</feature>
<reference evidence="10 11" key="1">
    <citation type="submission" date="2014-03" db="EMBL/GenBank/DDBJ databases">
        <title>The genome of Kluyveromyces dobzhanskii.</title>
        <authorList>
            <person name="Nystedt B."/>
            <person name="Astrom S."/>
        </authorList>
    </citation>
    <scope>NUCLEOTIDE SEQUENCE [LARGE SCALE GENOMIC DNA]</scope>
    <source>
        <strain evidence="10 11">CBS 2104</strain>
    </source>
</reference>
<comment type="caution">
    <text evidence="10">The sequence shown here is derived from an EMBL/GenBank/DDBJ whole genome shotgun (WGS) entry which is preliminary data.</text>
</comment>
<evidence type="ECO:0000256" key="5">
    <source>
        <dbReference type="ARBA" id="ARBA00022989"/>
    </source>
</evidence>
<accession>A0A0A8L246</accession>
<evidence type="ECO:0000256" key="9">
    <source>
        <dbReference type="SAM" id="Phobius"/>
    </source>
</evidence>
<evidence type="ECO:0000256" key="8">
    <source>
        <dbReference type="ARBA" id="ARBA00035585"/>
    </source>
</evidence>
<evidence type="ECO:0000256" key="3">
    <source>
        <dbReference type="ARBA" id="ARBA00022475"/>
    </source>
</evidence>
<dbReference type="AlphaFoldDB" id="A0A0A8L246"/>
<dbReference type="GO" id="GO:0005886">
    <property type="term" value="C:plasma membrane"/>
    <property type="evidence" value="ECO:0007669"/>
    <property type="project" value="UniProtKB-SubCell"/>
</dbReference>
<dbReference type="InterPro" id="IPR003691">
    <property type="entry name" value="FluC"/>
</dbReference>